<dbReference type="InterPro" id="IPR011650">
    <property type="entry name" value="Peptidase_M20_dimer"/>
</dbReference>
<dbReference type="PIRSF" id="PIRSF037227">
    <property type="entry name" value="Aminobenzoyl-glu_utiliz_pB"/>
    <property type="match status" value="1"/>
</dbReference>
<dbReference type="InterPro" id="IPR052030">
    <property type="entry name" value="Peptidase_M20/M20A_hydrolases"/>
</dbReference>
<dbReference type="Gene3D" id="3.30.70.360">
    <property type="match status" value="1"/>
</dbReference>
<keyword evidence="1" id="KW-0378">Hydrolase</keyword>
<feature type="signal peptide" evidence="2">
    <location>
        <begin position="1"/>
        <end position="18"/>
    </location>
</feature>
<name>A0ABV7XE20_9SPHN</name>
<dbReference type="InterPro" id="IPR036264">
    <property type="entry name" value="Bact_exopeptidase_dim_dom"/>
</dbReference>
<gene>
    <name evidence="4" type="ORF">ACFOMD_13060</name>
</gene>
<dbReference type="InterPro" id="IPR017145">
    <property type="entry name" value="Aminobenzoyl-glu_utiliz_pB"/>
</dbReference>
<keyword evidence="5" id="KW-1185">Reference proteome</keyword>
<organism evidence="4 5">
    <name type="scientific">Sphingoaurantiacus capsulatus</name>
    <dbReference type="NCBI Taxonomy" id="1771310"/>
    <lineage>
        <taxon>Bacteria</taxon>
        <taxon>Pseudomonadati</taxon>
        <taxon>Pseudomonadota</taxon>
        <taxon>Alphaproteobacteria</taxon>
        <taxon>Sphingomonadales</taxon>
        <taxon>Sphingosinicellaceae</taxon>
        <taxon>Sphingoaurantiacus</taxon>
    </lineage>
</organism>
<dbReference type="NCBIfam" id="TIGR01891">
    <property type="entry name" value="amidohydrolases"/>
    <property type="match status" value="1"/>
</dbReference>
<dbReference type="Pfam" id="PF07687">
    <property type="entry name" value="M20_dimer"/>
    <property type="match status" value="1"/>
</dbReference>
<comment type="caution">
    <text evidence="4">The sequence shown here is derived from an EMBL/GenBank/DDBJ whole genome shotgun (WGS) entry which is preliminary data.</text>
</comment>
<evidence type="ECO:0000256" key="2">
    <source>
        <dbReference type="SAM" id="SignalP"/>
    </source>
</evidence>
<keyword evidence="2" id="KW-0732">Signal</keyword>
<dbReference type="InterPro" id="IPR017439">
    <property type="entry name" value="Amidohydrolase"/>
</dbReference>
<dbReference type="InterPro" id="IPR002933">
    <property type="entry name" value="Peptidase_M20"/>
</dbReference>
<evidence type="ECO:0000256" key="1">
    <source>
        <dbReference type="ARBA" id="ARBA00022801"/>
    </source>
</evidence>
<dbReference type="RefSeq" id="WP_380862066.1">
    <property type="nucleotide sequence ID" value="NZ_JBHRXV010000011.1"/>
</dbReference>
<evidence type="ECO:0000313" key="5">
    <source>
        <dbReference type="Proteomes" id="UP001595615"/>
    </source>
</evidence>
<feature type="domain" description="Peptidase M20 dimerisation" evidence="3">
    <location>
        <begin position="208"/>
        <end position="300"/>
    </location>
</feature>
<dbReference type="PANTHER" id="PTHR30575:SF0">
    <property type="entry name" value="XAA-ARG DIPEPTIDASE"/>
    <property type="match status" value="1"/>
</dbReference>
<dbReference type="SUPFAM" id="SSF53187">
    <property type="entry name" value="Zn-dependent exopeptidases"/>
    <property type="match status" value="1"/>
</dbReference>
<dbReference type="SUPFAM" id="SSF55031">
    <property type="entry name" value="Bacterial exopeptidase dimerisation domain"/>
    <property type="match status" value="1"/>
</dbReference>
<evidence type="ECO:0000313" key="4">
    <source>
        <dbReference type="EMBL" id="MFC3713507.1"/>
    </source>
</evidence>
<dbReference type="Proteomes" id="UP001595615">
    <property type="component" value="Unassembled WGS sequence"/>
</dbReference>
<accession>A0ABV7XE20</accession>
<sequence>MRKLLIAALLSSPVAVHAVPLGEAGSAQIIAAVDQRAPAIQSAALDIWRFAEVGYQESKSSALLQKQLKDAGFEVKANVAGMPTAFVATFSNGKGPVVGMLAEFDALPGLSQAAEPGRKPVTAGGAGHGCGHNLFGAASVGAAIAIKSWMQANKVAGELRLYGTPAEEGGGAKVYMSRAGLFDDVGAVIHWHPDDTNSAAQDFAMANISGKFRFRGVAAHAAGSPDKGRSALDALEIMDVAVQFMREHIPDGVRIHNIVTNGGSAPNVVPDFAESYYYVRHKDPEVVREVLARVRKVADGIAIATETQVEFELMNGVFALLPNDTLGRLMDTNLRKAGTPAWTAQETAFARELSKTLGDGAKPLENASKIPAYSSGGPGGGSTDVGDVSWVVPTVGLNVATYVPGTPAHSWQAVAAAGTGIGTKGAVVAAKAMALTGAELFSNPEIIAAARAEFDERRGKGFKYKPLIGDRSPPLDYRK</sequence>
<protein>
    <submittedName>
        <fullName evidence="4">Amidohydrolase</fullName>
    </submittedName>
</protein>
<dbReference type="EMBL" id="JBHRXV010000011">
    <property type="protein sequence ID" value="MFC3713507.1"/>
    <property type="molecule type" value="Genomic_DNA"/>
</dbReference>
<reference evidence="5" key="1">
    <citation type="journal article" date="2019" name="Int. J. Syst. Evol. Microbiol.">
        <title>The Global Catalogue of Microorganisms (GCM) 10K type strain sequencing project: providing services to taxonomists for standard genome sequencing and annotation.</title>
        <authorList>
            <consortium name="The Broad Institute Genomics Platform"/>
            <consortium name="The Broad Institute Genome Sequencing Center for Infectious Disease"/>
            <person name="Wu L."/>
            <person name="Ma J."/>
        </authorList>
    </citation>
    <scope>NUCLEOTIDE SEQUENCE [LARGE SCALE GENOMIC DNA]</scope>
    <source>
        <strain evidence="5">KCTC 42644</strain>
    </source>
</reference>
<proteinExistence type="predicted"/>
<dbReference type="Gene3D" id="3.40.630.10">
    <property type="entry name" value="Zn peptidases"/>
    <property type="match status" value="1"/>
</dbReference>
<evidence type="ECO:0000259" key="3">
    <source>
        <dbReference type="Pfam" id="PF07687"/>
    </source>
</evidence>
<dbReference type="PANTHER" id="PTHR30575">
    <property type="entry name" value="PEPTIDASE M20"/>
    <property type="match status" value="1"/>
</dbReference>
<dbReference type="Pfam" id="PF01546">
    <property type="entry name" value="Peptidase_M20"/>
    <property type="match status" value="1"/>
</dbReference>
<feature type="chain" id="PRO_5045770034" evidence="2">
    <location>
        <begin position="19"/>
        <end position="479"/>
    </location>
</feature>